<comment type="caution">
    <text evidence="4">The sequence shown here is derived from an EMBL/GenBank/DDBJ whole genome shotgun (WGS) entry which is preliminary data.</text>
</comment>
<proteinExistence type="predicted"/>
<dbReference type="InterPro" id="IPR050194">
    <property type="entry name" value="Glycosyltransferase_grp1"/>
</dbReference>
<feature type="non-terminal residue" evidence="4">
    <location>
        <position position="382"/>
    </location>
</feature>
<evidence type="ECO:0000256" key="2">
    <source>
        <dbReference type="ARBA" id="ARBA00022679"/>
    </source>
</evidence>
<accession>A0ABW9QQ92</accession>
<evidence type="ECO:0000256" key="1">
    <source>
        <dbReference type="ARBA" id="ARBA00022676"/>
    </source>
</evidence>
<name>A0ABW9QQ92_9ACTN</name>
<dbReference type="Pfam" id="PF13439">
    <property type="entry name" value="Glyco_transf_4"/>
    <property type="match status" value="1"/>
</dbReference>
<organism evidence="4 5">
    <name type="scientific">Acidiferrimicrobium australe</name>
    <dbReference type="NCBI Taxonomy" id="2664430"/>
    <lineage>
        <taxon>Bacteria</taxon>
        <taxon>Bacillati</taxon>
        <taxon>Actinomycetota</taxon>
        <taxon>Acidimicrobiia</taxon>
        <taxon>Acidimicrobiales</taxon>
        <taxon>Acidimicrobiaceae</taxon>
        <taxon>Acidiferrimicrobium</taxon>
    </lineage>
</organism>
<reference evidence="4 5" key="1">
    <citation type="submission" date="2019-11" db="EMBL/GenBank/DDBJ databases">
        <title>Acidiferrimicrobium australis gen. nov., sp. nov., an acidophilic and obligately heterotrophic, member of the Actinobacteria that catalyses dissimilatory oxido- reduction of iron isolated from metal-rich acidic water in Chile.</title>
        <authorList>
            <person name="Gonzalez D."/>
            <person name="Huber K."/>
            <person name="Hedrich S."/>
            <person name="Rojas-Villalobos C."/>
            <person name="Quatrini R."/>
            <person name="Dinamarca M.A."/>
            <person name="Schwarz A."/>
            <person name="Canales C."/>
            <person name="Nancucheo I."/>
        </authorList>
    </citation>
    <scope>NUCLEOTIDE SEQUENCE [LARGE SCALE GENOMIC DNA]</scope>
    <source>
        <strain evidence="4 5">USS-CCA1</strain>
    </source>
</reference>
<dbReference type="Gene3D" id="3.40.50.2000">
    <property type="entry name" value="Glycogen Phosphorylase B"/>
    <property type="match status" value="2"/>
</dbReference>
<dbReference type="PANTHER" id="PTHR45947">
    <property type="entry name" value="SULFOQUINOVOSYL TRANSFERASE SQD2"/>
    <property type="match status" value="1"/>
</dbReference>
<dbReference type="InterPro" id="IPR028098">
    <property type="entry name" value="Glyco_trans_4-like_N"/>
</dbReference>
<gene>
    <name evidence="4" type="ORF">GHK86_04520</name>
</gene>
<sequence length="382" mass="40997">MATTRQQDRAGAGAERAGLGGRPRLVHVTTTDISLALLLGPQLEAFAAAGYDVITASAPGPFVERLRAAGIDHIPLRHATRAMAPQRDLAALAELTALFRRLRPDIVHTHNPKPGIYGRLAARAAGVPVVVNTVHGLYATPDDSWRRRAAVYGLERLAATCSGAELVQNPEDVATLRRLRVPADRLTLLGNGVDLSRFHPDDSDRAALREELGYGTGDVVVGVVGRLVWEKGYREVFEAAAALRQRRPEVRFVVAGPADHSKADAVDADEMRRAEAAGGVRFLGHRDDVERLYRAMDLYVLASYREGFPRSAMEAAASGLPVVATDIRGCRQVVDDGVTGRLVPPRDAAALAAAVETLAADPRAKIVKQTADAVFEVTGRNP</sequence>
<dbReference type="Proteomes" id="UP000437736">
    <property type="component" value="Unassembled WGS sequence"/>
</dbReference>
<evidence type="ECO:0000313" key="4">
    <source>
        <dbReference type="EMBL" id="MST31990.1"/>
    </source>
</evidence>
<evidence type="ECO:0000313" key="5">
    <source>
        <dbReference type="Proteomes" id="UP000437736"/>
    </source>
</evidence>
<keyword evidence="1" id="KW-0328">Glycosyltransferase</keyword>
<evidence type="ECO:0000259" key="3">
    <source>
        <dbReference type="Pfam" id="PF13439"/>
    </source>
</evidence>
<dbReference type="CDD" id="cd03808">
    <property type="entry name" value="GT4_CapM-like"/>
    <property type="match status" value="1"/>
</dbReference>
<dbReference type="EMBL" id="WJHE01000190">
    <property type="protein sequence ID" value="MST31990.1"/>
    <property type="molecule type" value="Genomic_DNA"/>
</dbReference>
<keyword evidence="2" id="KW-0808">Transferase</keyword>
<protein>
    <submittedName>
        <fullName evidence="4">Glycosyltransferase</fullName>
    </submittedName>
</protein>
<feature type="domain" description="Glycosyltransferase subfamily 4-like N-terminal" evidence="3">
    <location>
        <begin position="44"/>
        <end position="197"/>
    </location>
</feature>
<dbReference type="SUPFAM" id="SSF53756">
    <property type="entry name" value="UDP-Glycosyltransferase/glycogen phosphorylase"/>
    <property type="match status" value="1"/>
</dbReference>
<dbReference type="Pfam" id="PF13692">
    <property type="entry name" value="Glyco_trans_1_4"/>
    <property type="match status" value="1"/>
</dbReference>
<dbReference type="PANTHER" id="PTHR45947:SF3">
    <property type="entry name" value="SULFOQUINOVOSYL TRANSFERASE SQD2"/>
    <property type="match status" value="1"/>
</dbReference>
<keyword evidence="5" id="KW-1185">Reference proteome</keyword>